<feature type="region of interest" description="Disordered" evidence="3">
    <location>
        <begin position="388"/>
        <end position="426"/>
    </location>
</feature>
<protein>
    <recommendedName>
        <fullName evidence="4">RRM domain-containing protein</fullName>
    </recommendedName>
</protein>
<evidence type="ECO:0000256" key="1">
    <source>
        <dbReference type="ARBA" id="ARBA00022884"/>
    </source>
</evidence>
<evidence type="ECO:0000313" key="6">
    <source>
        <dbReference type="Proteomes" id="UP001190926"/>
    </source>
</evidence>
<dbReference type="GO" id="GO:0003723">
    <property type="term" value="F:RNA binding"/>
    <property type="evidence" value="ECO:0007669"/>
    <property type="project" value="UniProtKB-UniRule"/>
</dbReference>
<keyword evidence="1 2" id="KW-0694">RNA-binding</keyword>
<evidence type="ECO:0000256" key="3">
    <source>
        <dbReference type="SAM" id="MobiDB-lite"/>
    </source>
</evidence>
<sequence>MNEPGFPRLPVHHLDPAAQEFFPVVNLSSVPPHMYYSYPPPPMYDNMVYTRPQFPPPPPFVSAAAEPPPPLPLSVPPASAAASRTLLLSMVPTSVSESTVRRELEVFGDVRSVQMERRREGLVTVHFYDVRDAQAALMAIQEQHMQQQFRLGRHYEAVLNNAAAPLLAVAPPLPPQTARGLISGRVVWAQFITPVTSGLPDGNNQGTLVIFNLATGVSASSLKDIFQQFGPVKELRETPNKRYQRFVEFYDVRDSARAIAALNGRDIFGKNVLIEFSRPGGLCKKFWKAPLNNGANCPTPTIATTYSSRNVNNSSSSSRCNLPSPPYAARPPRWKGYPSGSDGSKSSSSGSVTNLCITGYEECSSNITTTTTTTNNSNNSRLKKSIISKKGNNTSSKQPSHGGGRQWKGSGGCGGGSRRGKDHDPRFLINEDTIVESNSRDSRTTVMIKNIPNKYSQKLLLNMLDNHCIHCNEQITGGDDQPLSSYDFVYLPIDFINKCNVGYGFVNMTSPEATLRLYKAFHHQNWEVFNSRKICEGLDALREHFKNSKFPGDAEEYMPVVFSPSRDGRTLTDPVPIIGRAGDSPPPPPLSPPSSAASSKENQSEPPSDEGGRSGGCCSYDEADV</sequence>
<feature type="compositionally biased region" description="Low complexity" evidence="3">
    <location>
        <begin position="308"/>
        <end position="322"/>
    </location>
</feature>
<reference evidence="5 6" key="1">
    <citation type="journal article" date="2021" name="Nat. Commun.">
        <title>Incipient diploidization of the medicinal plant Perilla within 10,000 years.</title>
        <authorList>
            <person name="Zhang Y."/>
            <person name="Shen Q."/>
            <person name="Leng L."/>
            <person name="Zhang D."/>
            <person name="Chen S."/>
            <person name="Shi Y."/>
            <person name="Ning Z."/>
            <person name="Chen S."/>
        </authorList>
    </citation>
    <scope>NUCLEOTIDE SEQUENCE [LARGE SCALE GENOMIC DNA]</scope>
    <source>
        <strain evidence="6">cv. PC099</strain>
    </source>
</reference>
<feature type="region of interest" description="Disordered" evidence="3">
    <location>
        <begin position="561"/>
        <end position="625"/>
    </location>
</feature>
<comment type="caution">
    <text evidence="5">The sequence shown here is derived from an EMBL/GenBank/DDBJ whole genome shotgun (WGS) entry which is preliminary data.</text>
</comment>
<evidence type="ECO:0000313" key="5">
    <source>
        <dbReference type="EMBL" id="KAH6826680.1"/>
    </source>
</evidence>
<keyword evidence="6" id="KW-1185">Reference proteome</keyword>
<feature type="compositionally biased region" description="Polar residues" evidence="3">
    <location>
        <begin position="390"/>
        <end position="399"/>
    </location>
</feature>
<organism evidence="5 6">
    <name type="scientific">Perilla frutescens var. hirtella</name>
    <name type="common">Perilla citriodora</name>
    <name type="synonym">Perilla setoyensis</name>
    <dbReference type="NCBI Taxonomy" id="608512"/>
    <lineage>
        <taxon>Eukaryota</taxon>
        <taxon>Viridiplantae</taxon>
        <taxon>Streptophyta</taxon>
        <taxon>Embryophyta</taxon>
        <taxon>Tracheophyta</taxon>
        <taxon>Spermatophyta</taxon>
        <taxon>Magnoliopsida</taxon>
        <taxon>eudicotyledons</taxon>
        <taxon>Gunneridae</taxon>
        <taxon>Pentapetalae</taxon>
        <taxon>asterids</taxon>
        <taxon>lamiids</taxon>
        <taxon>Lamiales</taxon>
        <taxon>Lamiaceae</taxon>
        <taxon>Nepetoideae</taxon>
        <taxon>Elsholtzieae</taxon>
        <taxon>Perilla</taxon>
    </lineage>
</organism>
<dbReference type="CDD" id="cd12530">
    <property type="entry name" value="RRM3_EAR1_like"/>
    <property type="match status" value="1"/>
</dbReference>
<evidence type="ECO:0000259" key="4">
    <source>
        <dbReference type="PROSITE" id="PS50102"/>
    </source>
</evidence>
<dbReference type="SMART" id="SM00360">
    <property type="entry name" value="RRM"/>
    <property type="match status" value="2"/>
</dbReference>
<dbReference type="InterPro" id="IPR035979">
    <property type="entry name" value="RBD_domain_sf"/>
</dbReference>
<dbReference type="Pfam" id="PF04059">
    <property type="entry name" value="RRM_2"/>
    <property type="match status" value="1"/>
</dbReference>
<feature type="compositionally biased region" description="Low complexity" evidence="3">
    <location>
        <begin position="339"/>
        <end position="349"/>
    </location>
</feature>
<dbReference type="Proteomes" id="UP001190926">
    <property type="component" value="Unassembled WGS sequence"/>
</dbReference>
<dbReference type="InterPro" id="IPR000504">
    <property type="entry name" value="RRM_dom"/>
</dbReference>
<dbReference type="PROSITE" id="PS50102">
    <property type="entry name" value="RRM"/>
    <property type="match status" value="2"/>
</dbReference>
<feature type="domain" description="RRM" evidence="4">
    <location>
        <begin position="206"/>
        <end position="279"/>
    </location>
</feature>
<name>A0AAD4J4T8_PERFH</name>
<dbReference type="InterPro" id="IPR007201">
    <property type="entry name" value="Mei2-like_Rrm_C"/>
</dbReference>
<evidence type="ECO:0000256" key="2">
    <source>
        <dbReference type="PROSITE-ProRule" id="PRU00176"/>
    </source>
</evidence>
<dbReference type="EMBL" id="SDAM02000162">
    <property type="protein sequence ID" value="KAH6826680.1"/>
    <property type="molecule type" value="Genomic_DNA"/>
</dbReference>
<feature type="region of interest" description="Disordered" evidence="3">
    <location>
        <begin position="308"/>
        <end position="349"/>
    </location>
</feature>
<dbReference type="PANTHER" id="PTHR23189">
    <property type="entry name" value="RNA RECOGNITION MOTIF-CONTAINING"/>
    <property type="match status" value="1"/>
</dbReference>
<dbReference type="Gene3D" id="3.30.70.330">
    <property type="match status" value="2"/>
</dbReference>
<dbReference type="Pfam" id="PF00076">
    <property type="entry name" value="RRM_1"/>
    <property type="match status" value="1"/>
</dbReference>
<accession>A0AAD4J4T8</accession>
<proteinExistence type="predicted"/>
<dbReference type="AlphaFoldDB" id="A0AAD4J4T8"/>
<gene>
    <name evidence="5" type="ORF">C2S53_005686</name>
</gene>
<dbReference type="SUPFAM" id="SSF54928">
    <property type="entry name" value="RNA-binding domain, RBD"/>
    <property type="match status" value="2"/>
</dbReference>
<feature type="compositionally biased region" description="Gly residues" evidence="3">
    <location>
        <begin position="401"/>
        <end position="417"/>
    </location>
</feature>
<dbReference type="FunFam" id="3.30.70.330:FF:001402">
    <property type="entry name" value="Terminal EAR1-like 1"/>
    <property type="match status" value="1"/>
</dbReference>
<dbReference type="InterPro" id="IPR034458">
    <property type="entry name" value="EAR1-like_RRM3"/>
</dbReference>
<feature type="domain" description="RRM" evidence="4">
    <location>
        <begin position="84"/>
        <end position="162"/>
    </location>
</feature>
<dbReference type="InterPro" id="IPR012677">
    <property type="entry name" value="Nucleotide-bd_a/b_plait_sf"/>
</dbReference>